<dbReference type="AlphaFoldDB" id="A0A0F7SUH3"/>
<organism evidence="3">
    <name type="scientific">Phaffia rhodozyma</name>
    <name type="common">Yeast</name>
    <name type="synonym">Xanthophyllomyces dendrorhous</name>
    <dbReference type="NCBI Taxonomy" id="264483"/>
    <lineage>
        <taxon>Eukaryota</taxon>
        <taxon>Fungi</taxon>
        <taxon>Dikarya</taxon>
        <taxon>Basidiomycota</taxon>
        <taxon>Agaricomycotina</taxon>
        <taxon>Tremellomycetes</taxon>
        <taxon>Cystofilobasidiales</taxon>
        <taxon>Mrakiaceae</taxon>
        <taxon>Phaffia</taxon>
    </lineage>
</organism>
<proteinExistence type="predicted"/>
<feature type="compositionally biased region" description="Basic residues" evidence="1">
    <location>
        <begin position="351"/>
        <end position="375"/>
    </location>
</feature>
<feature type="region of interest" description="Disordered" evidence="1">
    <location>
        <begin position="329"/>
        <end position="421"/>
    </location>
</feature>
<keyword evidence="2" id="KW-0812">Transmembrane</keyword>
<evidence type="ECO:0000313" key="3">
    <source>
        <dbReference type="EMBL" id="CED83648.1"/>
    </source>
</evidence>
<dbReference type="EMBL" id="LN483157">
    <property type="protein sequence ID" value="CED83648.1"/>
    <property type="molecule type" value="Genomic_DNA"/>
</dbReference>
<sequence length="421" mass="43331">MAQCTTSTLTLYGTTTVNSVSGPSVTSQAVYTVPGVETTSYSSICESTGQGILGVPGGCQGYRTETFVGTGTPTVMTSTVIVPAEQTGAGAVSTYPVSTTVITSCPSGSTGSSTIGNKQDASVSNLAVSGTSTGQSSATPSVQGPSSVGSTVMAVATSVGMDTKTVQVVVTGADGEASVSTSFQEFSTVYVYTSFVSAGVASSNTIVAASTSASSSSNSSSDSSVNSPGGLAAGIVAGIVFVFAVGLVFWAVLRKSKQNEWSTDDSVLDDPSEKIDTLSIGGAVQRQVTLNRRHQENLSNTAQQLNASPPNSLFMERIVVSNMSRSRSLRYAPLPGDSPRLDRGPSQSSSRHPHPKLQAHAHAHPQAHGQLHRQPSRPSTGPRAEETGSYRPVDGTRILSDGSGRSMSMVSEEEGPPRYQI</sequence>
<name>A0A0F7SUH3_PHARH</name>
<feature type="transmembrane region" description="Helical" evidence="2">
    <location>
        <begin position="189"/>
        <end position="211"/>
    </location>
</feature>
<reference evidence="3" key="1">
    <citation type="submission" date="2014-08" db="EMBL/GenBank/DDBJ databases">
        <authorList>
            <person name="Sharma Rahul"/>
            <person name="Thines Marco"/>
        </authorList>
    </citation>
    <scope>NUCLEOTIDE SEQUENCE</scope>
</reference>
<evidence type="ECO:0000256" key="1">
    <source>
        <dbReference type="SAM" id="MobiDB-lite"/>
    </source>
</evidence>
<feature type="transmembrane region" description="Helical" evidence="2">
    <location>
        <begin position="231"/>
        <end position="253"/>
    </location>
</feature>
<protein>
    <submittedName>
        <fullName evidence="3">Uncharacterized protein</fullName>
    </submittedName>
</protein>
<evidence type="ECO:0000256" key="2">
    <source>
        <dbReference type="SAM" id="Phobius"/>
    </source>
</evidence>
<keyword evidence="2" id="KW-1133">Transmembrane helix</keyword>
<keyword evidence="2" id="KW-0472">Membrane</keyword>
<accession>A0A0F7SUH3</accession>